<keyword evidence="1" id="KW-0812">Transmembrane</keyword>
<protein>
    <submittedName>
        <fullName evidence="2">Uncharacterized protein</fullName>
    </submittedName>
</protein>
<gene>
    <name evidence="2" type="ORF">AU15_05495</name>
</gene>
<proteinExistence type="predicted"/>
<name>W5YVA4_9GAMM</name>
<dbReference type="KEGG" id="msr:AU15_05495"/>
<feature type="transmembrane region" description="Helical" evidence="1">
    <location>
        <begin position="7"/>
        <end position="27"/>
    </location>
</feature>
<dbReference type="Proteomes" id="UP000035081">
    <property type="component" value="Chromosome"/>
</dbReference>
<sequence>MTTKKKHGLIFAATFVLVLSIFLYLPFPLISHLMTKPNLDDPVQSALSDTYLLLYNWWLPKLPETNPYKSHFLDHIAQLCLEHTESCNPTGPRVAD</sequence>
<evidence type="ECO:0000256" key="1">
    <source>
        <dbReference type="SAM" id="Phobius"/>
    </source>
</evidence>
<dbReference type="EMBL" id="CP007152">
    <property type="protein sequence ID" value="AHI33046.1"/>
    <property type="molecule type" value="Genomic_DNA"/>
</dbReference>
<dbReference type="HOGENOM" id="CLU_2356435_0_0_6"/>
<organism evidence="2 3">
    <name type="scientific">Marinobacter salarius</name>
    <dbReference type="NCBI Taxonomy" id="1420917"/>
    <lineage>
        <taxon>Bacteria</taxon>
        <taxon>Pseudomonadati</taxon>
        <taxon>Pseudomonadota</taxon>
        <taxon>Gammaproteobacteria</taxon>
        <taxon>Pseudomonadales</taxon>
        <taxon>Marinobacteraceae</taxon>
        <taxon>Marinobacter</taxon>
    </lineage>
</organism>
<keyword evidence="1" id="KW-1133">Transmembrane helix</keyword>
<evidence type="ECO:0000313" key="2">
    <source>
        <dbReference type="EMBL" id="AHI33046.1"/>
    </source>
</evidence>
<reference evidence="2 3" key="1">
    <citation type="journal article" date="2014" name="Genome Announc.">
        <title>Draft Genome Sequences of Marinobacter similis A3d10T and Marinobacter salarius R9SW1T.</title>
        <authorList>
            <person name="Ivanova E.P."/>
            <person name="Ng H.J."/>
            <person name="Webb H.K."/>
            <person name="Feng G."/>
            <person name="Oshima K."/>
            <person name="Hattori M."/>
            <person name="Ohkuma M."/>
            <person name="Sergeev A.F."/>
            <person name="Mikhailov V.V."/>
            <person name="Crawford R.J."/>
            <person name="Sawabe T."/>
        </authorList>
    </citation>
    <scope>NUCLEOTIDE SEQUENCE [LARGE SCALE GENOMIC DNA]</scope>
    <source>
        <strain evidence="3">A3d10 and R9SW1</strain>
    </source>
</reference>
<dbReference type="AlphaFoldDB" id="W5YVA4"/>
<keyword evidence="1" id="KW-0472">Membrane</keyword>
<dbReference type="RefSeq" id="WP_041332943.1">
    <property type="nucleotide sequence ID" value="NZ_CP136693.1"/>
</dbReference>
<accession>W5YVA4</accession>
<evidence type="ECO:0000313" key="3">
    <source>
        <dbReference type="Proteomes" id="UP000035081"/>
    </source>
</evidence>